<gene>
    <name evidence="6" type="ORF">FJZ47_14175</name>
</gene>
<comment type="similarity">
    <text evidence="1">Belongs to the LysR transcriptional regulatory family.</text>
</comment>
<dbReference type="InterPro" id="IPR005119">
    <property type="entry name" value="LysR_subst-bd"/>
</dbReference>
<reference evidence="6" key="1">
    <citation type="submission" date="2019-03" db="EMBL/GenBank/DDBJ databases">
        <title>Lake Tanganyika Metagenome-Assembled Genomes (MAGs).</title>
        <authorList>
            <person name="Tran P."/>
        </authorList>
    </citation>
    <scope>NUCLEOTIDE SEQUENCE</scope>
    <source>
        <strain evidence="6">K_DeepCast_65m_m2_066</strain>
    </source>
</reference>
<dbReference type="Gene3D" id="3.40.190.290">
    <property type="match status" value="1"/>
</dbReference>
<sequence>MRALDLRQIEVFCYVARFRSFSKAADALLLTQPTISGHIKTLEESLSLVLFDRLGREVTLTHAGEVLYTYAKRLVAVKTAAGQALQELQGGVIGELLIGGSSIPGQYVLPPILGHFKRQYPDITVVLSITDTMDIIERIIRGDLELGIVGACVPHAQVLYDRFMPDELVLAVARDHPWAQQGTVPLAALEQEPFIQRERGSGSRLVMEQTLKQHGFEPTGLRTVAEMGSTEAIKQGIKAGIGVSILSRIALTDELQAGSVCIVEIDGVTLQRGFYIIRHRGRTLSPLCQTFERFLQRIDPTSLEPRHGSSSGQ</sequence>
<dbReference type="PANTHER" id="PTHR30126">
    <property type="entry name" value="HTH-TYPE TRANSCRIPTIONAL REGULATOR"/>
    <property type="match status" value="1"/>
</dbReference>
<dbReference type="InterPro" id="IPR036388">
    <property type="entry name" value="WH-like_DNA-bd_sf"/>
</dbReference>
<dbReference type="PANTHER" id="PTHR30126:SF39">
    <property type="entry name" value="HTH-TYPE TRANSCRIPTIONAL REGULATOR CYSL"/>
    <property type="match status" value="1"/>
</dbReference>
<dbReference type="FunFam" id="1.10.10.10:FF:000001">
    <property type="entry name" value="LysR family transcriptional regulator"/>
    <property type="match status" value="1"/>
</dbReference>
<dbReference type="InterPro" id="IPR000847">
    <property type="entry name" value="LysR_HTH_N"/>
</dbReference>
<accession>A0A937W3W8</accession>
<dbReference type="PRINTS" id="PR00039">
    <property type="entry name" value="HTHLYSR"/>
</dbReference>
<dbReference type="EMBL" id="VGLS01000440">
    <property type="protein sequence ID" value="MBM3224934.1"/>
    <property type="molecule type" value="Genomic_DNA"/>
</dbReference>
<dbReference type="Proteomes" id="UP000712673">
    <property type="component" value="Unassembled WGS sequence"/>
</dbReference>
<evidence type="ECO:0000256" key="1">
    <source>
        <dbReference type="ARBA" id="ARBA00009437"/>
    </source>
</evidence>
<dbReference type="PROSITE" id="PS50931">
    <property type="entry name" value="HTH_LYSR"/>
    <property type="match status" value="1"/>
</dbReference>
<name>A0A937W3W8_UNCTE</name>
<dbReference type="InterPro" id="IPR047788">
    <property type="entry name" value="LysR-like_Sec_metab"/>
</dbReference>
<dbReference type="AlphaFoldDB" id="A0A937W3W8"/>
<dbReference type="SUPFAM" id="SSF53850">
    <property type="entry name" value="Periplasmic binding protein-like II"/>
    <property type="match status" value="1"/>
</dbReference>
<dbReference type="Pfam" id="PF03466">
    <property type="entry name" value="LysR_substrate"/>
    <property type="match status" value="1"/>
</dbReference>
<dbReference type="Gene3D" id="1.10.10.10">
    <property type="entry name" value="Winged helix-like DNA-binding domain superfamily/Winged helix DNA-binding domain"/>
    <property type="match status" value="1"/>
</dbReference>
<dbReference type="NCBIfam" id="NF040786">
    <property type="entry name" value="LysR_Sec_metab"/>
    <property type="match status" value="1"/>
</dbReference>
<proteinExistence type="inferred from homology"/>
<comment type="caution">
    <text evidence="6">The sequence shown here is derived from an EMBL/GenBank/DDBJ whole genome shotgun (WGS) entry which is preliminary data.</text>
</comment>
<evidence type="ECO:0000256" key="4">
    <source>
        <dbReference type="ARBA" id="ARBA00023163"/>
    </source>
</evidence>
<evidence type="ECO:0000313" key="6">
    <source>
        <dbReference type="EMBL" id="MBM3224934.1"/>
    </source>
</evidence>
<organism evidence="6 7">
    <name type="scientific">Tectimicrobiota bacterium</name>
    <dbReference type="NCBI Taxonomy" id="2528274"/>
    <lineage>
        <taxon>Bacteria</taxon>
        <taxon>Pseudomonadati</taxon>
        <taxon>Nitrospinota/Tectimicrobiota group</taxon>
        <taxon>Candidatus Tectimicrobiota</taxon>
    </lineage>
</organism>
<feature type="domain" description="HTH lysR-type" evidence="5">
    <location>
        <begin position="4"/>
        <end position="61"/>
    </location>
</feature>
<dbReference type="GO" id="GO:0003700">
    <property type="term" value="F:DNA-binding transcription factor activity"/>
    <property type="evidence" value="ECO:0007669"/>
    <property type="project" value="InterPro"/>
</dbReference>
<protein>
    <submittedName>
        <fullName evidence="6">LysR family transcriptional regulator</fullName>
    </submittedName>
</protein>
<dbReference type="CDD" id="cd08420">
    <property type="entry name" value="PBP2_CysL_like"/>
    <property type="match status" value="1"/>
</dbReference>
<keyword evidence="2" id="KW-0805">Transcription regulation</keyword>
<evidence type="ECO:0000256" key="3">
    <source>
        <dbReference type="ARBA" id="ARBA00023125"/>
    </source>
</evidence>
<dbReference type="SUPFAM" id="SSF46785">
    <property type="entry name" value="Winged helix' DNA-binding domain"/>
    <property type="match status" value="1"/>
</dbReference>
<dbReference type="InterPro" id="IPR036390">
    <property type="entry name" value="WH_DNA-bd_sf"/>
</dbReference>
<dbReference type="Pfam" id="PF00126">
    <property type="entry name" value="HTH_1"/>
    <property type="match status" value="1"/>
</dbReference>
<keyword evidence="3" id="KW-0238">DNA-binding</keyword>
<keyword evidence="4" id="KW-0804">Transcription</keyword>
<evidence type="ECO:0000259" key="5">
    <source>
        <dbReference type="PROSITE" id="PS50931"/>
    </source>
</evidence>
<dbReference type="GO" id="GO:0000976">
    <property type="term" value="F:transcription cis-regulatory region binding"/>
    <property type="evidence" value="ECO:0007669"/>
    <property type="project" value="TreeGrafter"/>
</dbReference>
<evidence type="ECO:0000313" key="7">
    <source>
        <dbReference type="Proteomes" id="UP000712673"/>
    </source>
</evidence>
<evidence type="ECO:0000256" key="2">
    <source>
        <dbReference type="ARBA" id="ARBA00023015"/>
    </source>
</evidence>